<dbReference type="InParanoid" id="A0A419Q570"/>
<comment type="caution">
    <text evidence="1">The sequence shown here is derived from an EMBL/GenBank/DDBJ whole genome shotgun (WGS) entry which is preliminary data.</text>
</comment>
<organism evidence="1 2">
    <name type="scientific">Clonorchis sinensis</name>
    <name type="common">Chinese liver fluke</name>
    <dbReference type="NCBI Taxonomy" id="79923"/>
    <lineage>
        <taxon>Eukaryota</taxon>
        <taxon>Metazoa</taxon>
        <taxon>Spiralia</taxon>
        <taxon>Lophotrochozoa</taxon>
        <taxon>Platyhelminthes</taxon>
        <taxon>Trematoda</taxon>
        <taxon>Digenea</taxon>
        <taxon>Opisthorchiida</taxon>
        <taxon>Opisthorchiata</taxon>
        <taxon>Opisthorchiidae</taxon>
        <taxon>Clonorchis</taxon>
    </lineage>
</organism>
<evidence type="ECO:0000313" key="2">
    <source>
        <dbReference type="Proteomes" id="UP000286415"/>
    </source>
</evidence>
<proteinExistence type="predicted"/>
<dbReference type="Proteomes" id="UP000286415">
    <property type="component" value="Unassembled WGS sequence"/>
</dbReference>
<name>A0A419Q570_CLOSI</name>
<reference evidence="1 2" key="1">
    <citation type="journal article" date="2018" name="Biotechnol. Adv.">
        <title>Improved genomic resources and new bioinformatic workflow for the carcinogenic parasite Clonorchis sinensis: Biotechnological implications.</title>
        <authorList>
            <person name="Wang D."/>
            <person name="Korhonen P.K."/>
            <person name="Gasser R.B."/>
            <person name="Young N.D."/>
        </authorList>
    </citation>
    <scope>NUCLEOTIDE SEQUENCE [LARGE SCALE GENOMIC DNA]</scope>
    <source>
        <strain evidence="1">Cs-k2</strain>
    </source>
</reference>
<evidence type="ECO:0000313" key="1">
    <source>
        <dbReference type="EMBL" id="KAG5447966.1"/>
    </source>
</evidence>
<gene>
    <name evidence="1" type="ORF">CSKR_100919</name>
</gene>
<dbReference type="EMBL" id="NIRI02000042">
    <property type="protein sequence ID" value="KAG5447966.1"/>
    <property type="molecule type" value="Genomic_DNA"/>
</dbReference>
<keyword evidence="2" id="KW-1185">Reference proteome</keyword>
<protein>
    <submittedName>
        <fullName evidence="1">Uncharacterized protein</fullName>
    </submittedName>
</protein>
<reference evidence="1 2" key="2">
    <citation type="journal article" date="2021" name="Genomics">
        <title>High-quality reference genome for Clonorchis sinensis.</title>
        <authorList>
            <person name="Young N.D."/>
            <person name="Stroehlein A.J."/>
            <person name="Kinkar L."/>
            <person name="Wang T."/>
            <person name="Sohn W.M."/>
            <person name="Chang B.C.H."/>
            <person name="Kaur P."/>
            <person name="Weisz D."/>
            <person name="Dudchenko O."/>
            <person name="Aiden E.L."/>
            <person name="Korhonen P.K."/>
            <person name="Gasser R.B."/>
        </authorList>
    </citation>
    <scope>NUCLEOTIDE SEQUENCE [LARGE SCALE GENOMIC DNA]</scope>
    <source>
        <strain evidence="1">Cs-k2</strain>
    </source>
</reference>
<accession>A0A419Q570</accession>
<dbReference type="AlphaFoldDB" id="A0A419Q570"/>
<sequence>MAEAIQAIASSRICYCIWSSALNALFGPQYFKCYLGWRTDDLFSKKDGDFPNARDNRASNMLQYILPGKPANDTTPT</sequence>